<dbReference type="GO" id="GO:0008841">
    <property type="term" value="F:dihydrofolate synthase activity"/>
    <property type="evidence" value="ECO:0007669"/>
    <property type="project" value="UniProtKB-EC"/>
</dbReference>
<dbReference type="NCBIfam" id="TIGR01499">
    <property type="entry name" value="folC"/>
    <property type="match status" value="1"/>
</dbReference>
<evidence type="ECO:0000256" key="5">
    <source>
        <dbReference type="ARBA" id="ARBA00008276"/>
    </source>
</evidence>
<proteinExistence type="inferred from homology"/>
<dbReference type="GO" id="GO:0046872">
    <property type="term" value="F:metal ion binding"/>
    <property type="evidence" value="ECO:0007669"/>
    <property type="project" value="UniProtKB-KW"/>
</dbReference>
<evidence type="ECO:0000313" key="26">
    <source>
        <dbReference type="Proteomes" id="UP000006365"/>
    </source>
</evidence>
<evidence type="ECO:0000256" key="11">
    <source>
        <dbReference type="ARBA" id="ARBA00022741"/>
    </source>
</evidence>
<dbReference type="SUPFAM" id="SSF53623">
    <property type="entry name" value="MurD-like peptide ligases, catalytic domain"/>
    <property type="match status" value="1"/>
</dbReference>
<dbReference type="GO" id="GO:0005524">
    <property type="term" value="F:ATP binding"/>
    <property type="evidence" value="ECO:0007669"/>
    <property type="project" value="UniProtKB-KW"/>
</dbReference>
<comment type="catalytic activity">
    <reaction evidence="21">
        <text>7,8-dihydropteroate + L-glutamate + ATP = 7,8-dihydrofolate + ADP + phosphate + H(+)</text>
        <dbReference type="Rhea" id="RHEA:23584"/>
        <dbReference type="ChEBI" id="CHEBI:15378"/>
        <dbReference type="ChEBI" id="CHEBI:17839"/>
        <dbReference type="ChEBI" id="CHEBI:29985"/>
        <dbReference type="ChEBI" id="CHEBI:30616"/>
        <dbReference type="ChEBI" id="CHEBI:43474"/>
        <dbReference type="ChEBI" id="CHEBI:57451"/>
        <dbReference type="ChEBI" id="CHEBI:456216"/>
        <dbReference type="EC" id="6.3.2.12"/>
    </reaction>
</comment>
<evidence type="ECO:0000256" key="17">
    <source>
        <dbReference type="ARBA" id="ARBA00032510"/>
    </source>
</evidence>
<dbReference type="SUPFAM" id="SSF53244">
    <property type="entry name" value="MurD-like peptide ligases, peptide-binding domain"/>
    <property type="match status" value="1"/>
</dbReference>
<dbReference type="PANTHER" id="PTHR11136">
    <property type="entry name" value="FOLYLPOLYGLUTAMATE SYNTHASE-RELATED"/>
    <property type="match status" value="1"/>
</dbReference>
<keyword evidence="14" id="KW-0289">Folate biosynthesis</keyword>
<evidence type="ECO:0000256" key="15">
    <source>
        <dbReference type="ARBA" id="ARBA00030048"/>
    </source>
</evidence>
<keyword evidence="10" id="KW-0479">Metal-binding</keyword>
<comment type="similarity">
    <text evidence="5 22">Belongs to the folylpolyglutamate synthase family.</text>
</comment>
<dbReference type="GO" id="GO:0005737">
    <property type="term" value="C:cytoplasm"/>
    <property type="evidence" value="ECO:0007669"/>
    <property type="project" value="TreeGrafter"/>
</dbReference>
<evidence type="ECO:0000256" key="10">
    <source>
        <dbReference type="ARBA" id="ARBA00022723"/>
    </source>
</evidence>
<keyword evidence="11 22" id="KW-0547">Nucleotide-binding</keyword>
<keyword evidence="26" id="KW-1185">Reference proteome</keyword>
<comment type="catalytic activity">
    <reaction evidence="20">
        <text>(6R)-5,10-methylenetetrahydrofolyl-(gamma-L-Glu)(n) + L-glutamate + ATP = (6R)-5,10-methylenetetrahydrofolyl-(gamma-L-Glu)(n+1) + ADP + phosphate + H(+)</text>
        <dbReference type="Rhea" id="RHEA:51912"/>
        <dbReference type="Rhea" id="RHEA-COMP:13257"/>
        <dbReference type="Rhea" id="RHEA-COMP:13258"/>
        <dbReference type="ChEBI" id="CHEBI:15378"/>
        <dbReference type="ChEBI" id="CHEBI:29985"/>
        <dbReference type="ChEBI" id="CHEBI:30616"/>
        <dbReference type="ChEBI" id="CHEBI:43474"/>
        <dbReference type="ChEBI" id="CHEBI:136572"/>
        <dbReference type="ChEBI" id="CHEBI:456216"/>
        <dbReference type="EC" id="6.3.2.17"/>
    </reaction>
</comment>
<evidence type="ECO:0000256" key="2">
    <source>
        <dbReference type="ARBA" id="ARBA00002714"/>
    </source>
</evidence>
<dbReference type="RefSeq" id="WP_015724258.1">
    <property type="nucleotide sequence ID" value="NC_014972.1"/>
</dbReference>
<dbReference type="InterPro" id="IPR036615">
    <property type="entry name" value="Mur_ligase_C_dom_sf"/>
</dbReference>
<feature type="domain" description="Mur ligase central" evidence="24">
    <location>
        <begin position="44"/>
        <end position="262"/>
    </location>
</feature>
<dbReference type="KEGG" id="dpr:Despr_1563"/>
<evidence type="ECO:0000259" key="23">
    <source>
        <dbReference type="Pfam" id="PF02875"/>
    </source>
</evidence>
<dbReference type="Gene3D" id="3.40.1190.10">
    <property type="entry name" value="Mur-like, catalytic domain"/>
    <property type="match status" value="1"/>
</dbReference>
<comment type="catalytic activity">
    <reaction evidence="19">
        <text>10-formyltetrahydrofolyl-(gamma-L-Glu)(n) + L-glutamate + ATP = 10-formyltetrahydrofolyl-(gamma-L-Glu)(n+1) + ADP + phosphate + H(+)</text>
        <dbReference type="Rhea" id="RHEA:51904"/>
        <dbReference type="Rhea" id="RHEA-COMP:13088"/>
        <dbReference type="Rhea" id="RHEA-COMP:14300"/>
        <dbReference type="ChEBI" id="CHEBI:15378"/>
        <dbReference type="ChEBI" id="CHEBI:29985"/>
        <dbReference type="ChEBI" id="CHEBI:30616"/>
        <dbReference type="ChEBI" id="CHEBI:43474"/>
        <dbReference type="ChEBI" id="CHEBI:134413"/>
        <dbReference type="ChEBI" id="CHEBI:456216"/>
        <dbReference type="EC" id="6.3.2.17"/>
    </reaction>
</comment>
<dbReference type="PANTHER" id="PTHR11136:SF0">
    <property type="entry name" value="DIHYDROFOLATE SYNTHETASE-RELATED"/>
    <property type="match status" value="1"/>
</dbReference>
<keyword evidence="9 22" id="KW-0436">Ligase</keyword>
<dbReference type="UniPathway" id="UPA00077">
    <property type="reaction ID" value="UER00157"/>
</dbReference>
<organism evidence="25 26">
    <name type="scientific">Desulfobulbus propionicus (strain ATCC 33891 / DSM 2032 / VKM B-1956 / 1pr3)</name>
    <dbReference type="NCBI Taxonomy" id="577650"/>
    <lineage>
        <taxon>Bacteria</taxon>
        <taxon>Pseudomonadati</taxon>
        <taxon>Thermodesulfobacteriota</taxon>
        <taxon>Desulfobulbia</taxon>
        <taxon>Desulfobulbales</taxon>
        <taxon>Desulfobulbaceae</taxon>
        <taxon>Desulfobulbus</taxon>
    </lineage>
</organism>
<evidence type="ECO:0000256" key="3">
    <source>
        <dbReference type="ARBA" id="ARBA00004799"/>
    </source>
</evidence>
<dbReference type="PIRSF" id="PIRSF001563">
    <property type="entry name" value="Folylpolyglu_synth"/>
    <property type="match status" value="1"/>
</dbReference>
<evidence type="ECO:0000256" key="19">
    <source>
        <dbReference type="ARBA" id="ARBA00047808"/>
    </source>
</evidence>
<dbReference type="EMBL" id="CP002364">
    <property type="protein sequence ID" value="ADW17717.1"/>
    <property type="molecule type" value="Genomic_DNA"/>
</dbReference>
<dbReference type="InterPro" id="IPR013221">
    <property type="entry name" value="Mur_ligase_cen"/>
</dbReference>
<evidence type="ECO:0000256" key="1">
    <source>
        <dbReference type="ARBA" id="ARBA00001946"/>
    </source>
</evidence>
<gene>
    <name evidence="25" type="ordered locus">Despr_1563</name>
</gene>
<dbReference type="GO" id="GO:0004326">
    <property type="term" value="F:tetrahydrofolylpolyglutamate synthase activity"/>
    <property type="evidence" value="ECO:0007669"/>
    <property type="project" value="UniProtKB-EC"/>
</dbReference>
<keyword evidence="12 22" id="KW-0067">ATP-binding</keyword>
<dbReference type="Pfam" id="PF02875">
    <property type="entry name" value="Mur_ligase_C"/>
    <property type="match status" value="1"/>
</dbReference>
<comment type="catalytic activity">
    <reaction evidence="18">
        <text>(6S)-5,6,7,8-tetrahydrofolyl-(gamma-L-Glu)(n) + L-glutamate + ATP = (6S)-5,6,7,8-tetrahydrofolyl-(gamma-L-Glu)(n+1) + ADP + phosphate + H(+)</text>
        <dbReference type="Rhea" id="RHEA:10580"/>
        <dbReference type="Rhea" id="RHEA-COMP:14738"/>
        <dbReference type="Rhea" id="RHEA-COMP:14740"/>
        <dbReference type="ChEBI" id="CHEBI:15378"/>
        <dbReference type="ChEBI" id="CHEBI:29985"/>
        <dbReference type="ChEBI" id="CHEBI:30616"/>
        <dbReference type="ChEBI" id="CHEBI:43474"/>
        <dbReference type="ChEBI" id="CHEBI:141005"/>
        <dbReference type="ChEBI" id="CHEBI:456216"/>
        <dbReference type="EC" id="6.3.2.17"/>
    </reaction>
</comment>
<evidence type="ECO:0000256" key="9">
    <source>
        <dbReference type="ARBA" id="ARBA00022598"/>
    </source>
</evidence>
<dbReference type="FunFam" id="3.40.1190.10:FF:000011">
    <property type="entry name" value="Folylpolyglutamate synthase/dihydrofolate synthase"/>
    <property type="match status" value="1"/>
</dbReference>
<evidence type="ECO:0000256" key="14">
    <source>
        <dbReference type="ARBA" id="ARBA00022909"/>
    </source>
</evidence>
<comment type="cofactor">
    <cofactor evidence="1">
        <name>Mg(2+)</name>
        <dbReference type="ChEBI" id="CHEBI:18420"/>
    </cofactor>
</comment>
<dbReference type="AlphaFoldDB" id="A0A7U3YLR4"/>
<dbReference type="EC" id="6.3.2.12" evidence="6"/>
<dbReference type="GO" id="GO:0046654">
    <property type="term" value="P:tetrahydrofolate biosynthetic process"/>
    <property type="evidence" value="ECO:0007669"/>
    <property type="project" value="UniProtKB-UniPathway"/>
</dbReference>
<dbReference type="Proteomes" id="UP000006365">
    <property type="component" value="Chromosome"/>
</dbReference>
<evidence type="ECO:0000256" key="21">
    <source>
        <dbReference type="ARBA" id="ARBA00049161"/>
    </source>
</evidence>
<dbReference type="InterPro" id="IPR004101">
    <property type="entry name" value="Mur_ligase_C"/>
</dbReference>
<dbReference type="EC" id="6.3.2.17" evidence="7"/>
<dbReference type="InterPro" id="IPR036565">
    <property type="entry name" value="Mur-like_cat_sf"/>
</dbReference>
<evidence type="ECO:0000256" key="12">
    <source>
        <dbReference type="ARBA" id="ARBA00022840"/>
    </source>
</evidence>
<evidence type="ECO:0000256" key="6">
    <source>
        <dbReference type="ARBA" id="ARBA00013023"/>
    </source>
</evidence>
<feature type="domain" description="Mur ligase C-terminal" evidence="23">
    <location>
        <begin position="288"/>
        <end position="413"/>
    </location>
</feature>
<evidence type="ECO:0000256" key="22">
    <source>
        <dbReference type="PIRNR" id="PIRNR001563"/>
    </source>
</evidence>
<dbReference type="Pfam" id="PF08245">
    <property type="entry name" value="Mur_ligase_M"/>
    <property type="match status" value="1"/>
</dbReference>
<evidence type="ECO:0000256" key="8">
    <source>
        <dbReference type="ARBA" id="ARBA00019357"/>
    </source>
</evidence>
<dbReference type="InterPro" id="IPR001645">
    <property type="entry name" value="Folylpolyglutamate_synth"/>
</dbReference>
<evidence type="ECO:0000259" key="24">
    <source>
        <dbReference type="Pfam" id="PF08245"/>
    </source>
</evidence>
<evidence type="ECO:0000256" key="20">
    <source>
        <dbReference type="ARBA" id="ARBA00049035"/>
    </source>
</evidence>
<name>A0A7U3YLR4_DESPD</name>
<accession>A0A7U3YLR4</accession>
<protein>
    <recommendedName>
        <fullName evidence="8">Dihydrofolate synthase/folylpolyglutamate synthase</fullName>
        <ecNumber evidence="6">6.3.2.12</ecNumber>
        <ecNumber evidence="7">6.3.2.17</ecNumber>
    </recommendedName>
    <alternativeName>
        <fullName evidence="17">Folylpoly-gamma-glutamate synthetase-dihydrofolate synthetase</fullName>
    </alternativeName>
    <alternativeName>
        <fullName evidence="15">Folylpolyglutamate synthetase</fullName>
    </alternativeName>
    <alternativeName>
        <fullName evidence="16">Tetrahydrofolylpolyglutamate synthase</fullName>
    </alternativeName>
</protein>
<comment type="function">
    <text evidence="2">Functions in two distinct reactions of the de novo folate biosynthetic pathway. Catalyzes the addition of a glutamate residue to dihydropteroate (7,8-dihydropteroate or H2Pte) to form dihydrofolate (7,8-dihydrofolate monoglutamate or H2Pte-Glu). Also catalyzes successive additions of L-glutamate to tetrahydrofolate or 10-formyltetrahydrofolate or 5,10-methylenetetrahydrofolate, leading to folylpolyglutamate derivatives.</text>
</comment>
<evidence type="ECO:0000256" key="7">
    <source>
        <dbReference type="ARBA" id="ARBA00013025"/>
    </source>
</evidence>
<evidence type="ECO:0000256" key="4">
    <source>
        <dbReference type="ARBA" id="ARBA00005150"/>
    </source>
</evidence>
<evidence type="ECO:0000256" key="13">
    <source>
        <dbReference type="ARBA" id="ARBA00022842"/>
    </source>
</evidence>
<comment type="pathway">
    <text evidence="3">Cofactor biosynthesis; tetrahydrofolate biosynthesis; 7,8-dihydrofolate from 2-amino-4-hydroxy-6-hydroxymethyl-7,8-dihydropteridine diphosphate and 4-aminobenzoate: step 2/2.</text>
</comment>
<evidence type="ECO:0000256" key="18">
    <source>
        <dbReference type="ARBA" id="ARBA00047493"/>
    </source>
</evidence>
<comment type="pathway">
    <text evidence="4">Cofactor biosynthesis; tetrahydrofolylpolyglutamate biosynthesis.</text>
</comment>
<keyword evidence="13" id="KW-0460">Magnesium</keyword>
<dbReference type="InterPro" id="IPR018109">
    <property type="entry name" value="Folylpolyglutamate_synth_CS"/>
</dbReference>
<dbReference type="PROSITE" id="PS01012">
    <property type="entry name" value="FOLYLPOLYGLU_SYNT_2"/>
    <property type="match status" value="1"/>
</dbReference>
<dbReference type="GO" id="GO:0046656">
    <property type="term" value="P:folic acid biosynthetic process"/>
    <property type="evidence" value="ECO:0007669"/>
    <property type="project" value="UniProtKB-KW"/>
</dbReference>
<evidence type="ECO:0000313" key="25">
    <source>
        <dbReference type="EMBL" id="ADW17717.1"/>
    </source>
</evidence>
<reference evidence="25 26" key="1">
    <citation type="journal article" date="2011" name="Stand. Genomic Sci.">
        <title>Complete genome sequence of Desulfobulbus propionicus type strain (1pr3).</title>
        <authorList>
            <person name="Pagani I."/>
            <person name="Lapidus A."/>
            <person name="Nolan M."/>
            <person name="Lucas S."/>
            <person name="Hammon N."/>
            <person name="Deshpande S."/>
            <person name="Cheng J.F."/>
            <person name="Chertkov O."/>
            <person name="Davenport K."/>
            <person name="Tapia R."/>
            <person name="Han C."/>
            <person name="Goodwin L."/>
            <person name="Pitluck S."/>
            <person name="Liolios K."/>
            <person name="Mavromatis K."/>
            <person name="Ivanova N."/>
            <person name="Mikhailova N."/>
            <person name="Pati A."/>
            <person name="Chen A."/>
            <person name="Palaniappan K."/>
            <person name="Land M."/>
            <person name="Hauser L."/>
            <person name="Chang Y.J."/>
            <person name="Jeffries C.D."/>
            <person name="Detter J.C."/>
            <person name="Brambilla E."/>
            <person name="Kannan K.P."/>
            <person name="Djao O.D."/>
            <person name="Rohde M."/>
            <person name="Pukall R."/>
            <person name="Spring S."/>
            <person name="Goker M."/>
            <person name="Sikorski J."/>
            <person name="Woyke T."/>
            <person name="Bristow J."/>
            <person name="Eisen J.A."/>
            <person name="Markowitz V."/>
            <person name="Hugenholtz P."/>
            <person name="Kyrpides N.C."/>
            <person name="Klenk H.P."/>
        </authorList>
    </citation>
    <scope>NUCLEOTIDE SEQUENCE [LARGE SCALE GENOMIC DNA]</scope>
    <source>
        <strain evidence="26">ATCC 33891 / DSM 2032 / 1pr3</strain>
    </source>
</reference>
<sequence length="430" mass="46609">MNYAQAVAWLDRQQMFKIKLGLASTRTLLAELGNPQERLRIIHIAGTNGKGSVGATLLALLSAGGYRTGFYSSPHLSSVRERFRIGRQWITQEDFARLITRLADLLADRPGPTYFELTTLLALLWFAEQHVEAVILETGMGGRLDATNVVTPLVAILTDISRDHEQHLGSTLSAIAGEKAGIIKPGVPTVFSGRAAEALPVIEARCRDLHSPLMLYGRDFDGTLDAEGTLEYQSPAGQSRTGLALALPGAHQAVNTSLALAAMEMVAPIFPISEQALREGLQQVRWPGRMELLHIVHQEKKLRLLLDGAHNEAGVAALTVALRHGFPRRQLVLVWGNMADKNMGAVLFELMAMAERILLTRAESQRSAAPSLLLTQLPPDLQAKSQCVEPVEQALAVAGVLAEADDLLCVAGSLYLVGRVRRLLVGETPA</sequence>
<evidence type="ECO:0000256" key="16">
    <source>
        <dbReference type="ARBA" id="ARBA00030592"/>
    </source>
</evidence>
<dbReference type="Gene3D" id="3.90.190.20">
    <property type="entry name" value="Mur ligase, C-terminal domain"/>
    <property type="match status" value="1"/>
</dbReference>